<dbReference type="Proteomes" id="UP000649617">
    <property type="component" value="Unassembled WGS sequence"/>
</dbReference>
<proteinExistence type="predicted"/>
<accession>A0A812KFV3</accession>
<protein>
    <submittedName>
        <fullName evidence="1">Uncharacterized protein</fullName>
    </submittedName>
</protein>
<comment type="caution">
    <text evidence="1">The sequence shown here is derived from an EMBL/GenBank/DDBJ whole genome shotgun (WGS) entry which is preliminary data.</text>
</comment>
<dbReference type="EMBL" id="CAJNIZ010003877">
    <property type="protein sequence ID" value="CAE7226741.1"/>
    <property type="molecule type" value="Genomic_DNA"/>
</dbReference>
<feature type="non-terminal residue" evidence="1">
    <location>
        <position position="1"/>
    </location>
</feature>
<gene>
    <name evidence="1" type="ORF">SPIL2461_LOCUS3242</name>
</gene>
<evidence type="ECO:0000313" key="2">
    <source>
        <dbReference type="Proteomes" id="UP000649617"/>
    </source>
</evidence>
<reference evidence="1" key="1">
    <citation type="submission" date="2021-02" db="EMBL/GenBank/DDBJ databases">
        <authorList>
            <person name="Dougan E. K."/>
            <person name="Rhodes N."/>
            <person name="Thang M."/>
            <person name="Chan C."/>
        </authorList>
    </citation>
    <scope>NUCLEOTIDE SEQUENCE</scope>
</reference>
<keyword evidence="2" id="KW-1185">Reference proteome</keyword>
<sequence>MIFIHADMPEHIGAGRPNIVDDTLRSLSHGAHVPFAHLGNNRVTMGWSPHVMTPLWKGLFGSSIAPAAGEVSTYCCSHFVVSRDR</sequence>
<dbReference type="OrthoDB" id="426718at2759"/>
<organism evidence="1 2">
    <name type="scientific">Symbiodinium pilosum</name>
    <name type="common">Dinoflagellate</name>
    <dbReference type="NCBI Taxonomy" id="2952"/>
    <lineage>
        <taxon>Eukaryota</taxon>
        <taxon>Sar</taxon>
        <taxon>Alveolata</taxon>
        <taxon>Dinophyceae</taxon>
        <taxon>Suessiales</taxon>
        <taxon>Symbiodiniaceae</taxon>
        <taxon>Symbiodinium</taxon>
    </lineage>
</organism>
<dbReference type="AlphaFoldDB" id="A0A812KFV3"/>
<name>A0A812KFV3_SYMPI</name>
<evidence type="ECO:0000313" key="1">
    <source>
        <dbReference type="EMBL" id="CAE7226741.1"/>
    </source>
</evidence>